<gene>
    <name evidence="2" type="ORF">OG2516_11881</name>
</gene>
<protein>
    <recommendedName>
        <fullName evidence="1">Thioredoxin domain-containing protein</fullName>
    </recommendedName>
</protein>
<dbReference type="InterPro" id="IPR036249">
    <property type="entry name" value="Thioredoxin-like_sf"/>
</dbReference>
<keyword evidence="3" id="KW-1185">Reference proteome</keyword>
<dbReference type="HOGENOM" id="CLU_132019_0_0_5"/>
<dbReference type="InterPro" id="IPR000866">
    <property type="entry name" value="AhpC/TSA"/>
</dbReference>
<comment type="caution">
    <text evidence="2">The sequence shown here is derived from an EMBL/GenBank/DDBJ whole genome shotgun (WGS) entry which is preliminary data.</text>
</comment>
<dbReference type="PROSITE" id="PS51352">
    <property type="entry name" value="THIOREDOXIN_2"/>
    <property type="match status" value="1"/>
</dbReference>
<dbReference type="GO" id="GO:0016491">
    <property type="term" value="F:oxidoreductase activity"/>
    <property type="evidence" value="ECO:0007669"/>
    <property type="project" value="InterPro"/>
</dbReference>
<proteinExistence type="predicted"/>
<dbReference type="Gene3D" id="3.40.30.10">
    <property type="entry name" value="Glutaredoxin"/>
    <property type="match status" value="1"/>
</dbReference>
<dbReference type="Pfam" id="PF00578">
    <property type="entry name" value="AhpC-TSA"/>
    <property type="match status" value="1"/>
</dbReference>
<dbReference type="RefSeq" id="WP_007255896.1">
    <property type="nucleotide sequence ID" value="NZ_CH724107.1"/>
</dbReference>
<dbReference type="InterPro" id="IPR013766">
    <property type="entry name" value="Thioredoxin_domain"/>
</dbReference>
<reference evidence="2 3" key="1">
    <citation type="journal article" date="2010" name="J. Bacteriol.">
        <title>Genome sequences of Oceanicola granulosus HTCC2516(T) and Oceanicola batsensis HTCC2597(TDelta).</title>
        <authorList>
            <person name="Thrash J.C."/>
            <person name="Cho J.C."/>
            <person name="Vergin K.L."/>
            <person name="Giovannoni S.J."/>
        </authorList>
    </citation>
    <scope>NUCLEOTIDE SEQUENCE [LARGE SCALE GENOMIC DNA]</scope>
    <source>
        <strain evidence="3">ATCC BAA-861 / DSM 15982 / KCTC 12143 / HTCC2516</strain>
    </source>
</reference>
<organism evidence="2 3">
    <name type="scientific">Oceanicola granulosus (strain ATCC BAA-861 / DSM 15982 / KCTC 12143 / HTCC2516)</name>
    <dbReference type="NCBI Taxonomy" id="314256"/>
    <lineage>
        <taxon>Bacteria</taxon>
        <taxon>Pseudomonadati</taxon>
        <taxon>Pseudomonadota</taxon>
        <taxon>Alphaproteobacteria</taxon>
        <taxon>Rhodobacterales</taxon>
        <taxon>Roseobacteraceae</taxon>
        <taxon>Oceanicola</taxon>
    </lineage>
</organism>
<dbReference type="OrthoDB" id="9809746at2"/>
<dbReference type="eggNOG" id="COG1225">
    <property type="taxonomic scope" value="Bacteria"/>
</dbReference>
<dbReference type="Proteomes" id="UP000003635">
    <property type="component" value="Unassembled WGS sequence"/>
</dbReference>
<name>Q2CJH7_OCEGH</name>
<dbReference type="EMBL" id="AAOT01000001">
    <property type="protein sequence ID" value="EAR53162.1"/>
    <property type="molecule type" value="Genomic_DNA"/>
</dbReference>
<dbReference type="STRING" id="314256.OG2516_11881"/>
<dbReference type="AlphaFoldDB" id="Q2CJH7"/>
<feature type="domain" description="Thioredoxin" evidence="1">
    <location>
        <begin position="2"/>
        <end position="162"/>
    </location>
</feature>
<evidence type="ECO:0000259" key="1">
    <source>
        <dbReference type="PROSITE" id="PS51352"/>
    </source>
</evidence>
<accession>Q2CJH7</accession>
<evidence type="ECO:0000313" key="2">
    <source>
        <dbReference type="EMBL" id="EAR53162.1"/>
    </source>
</evidence>
<dbReference type="SUPFAM" id="SSF52833">
    <property type="entry name" value="Thioredoxin-like"/>
    <property type="match status" value="1"/>
</dbReference>
<sequence>MLMPARKTPPLSLPLVGDGQFDLDRDGGAAGTLVVFYRGLHCPICKKQMSELDGALEQFEEQGVKVVMVSADDADKAEETKRTTGASRIAVAHSLDLEAARDAWGLWISDAREGSEEPALFNEPGVFFILPDRTLYSAHVQSIPFARPSAEDLIGMVKFRAEKQYPPRGDHEGPLHKAA</sequence>
<dbReference type="GO" id="GO:0016209">
    <property type="term" value="F:antioxidant activity"/>
    <property type="evidence" value="ECO:0007669"/>
    <property type="project" value="InterPro"/>
</dbReference>
<evidence type="ECO:0000313" key="3">
    <source>
        <dbReference type="Proteomes" id="UP000003635"/>
    </source>
</evidence>